<dbReference type="EMBL" id="CP009687">
    <property type="protein sequence ID" value="AKL94763.1"/>
    <property type="molecule type" value="Genomic_DNA"/>
</dbReference>
<proteinExistence type="predicted"/>
<keyword evidence="3" id="KW-1185">Reference proteome</keyword>
<dbReference type="AlphaFoldDB" id="A0A0D8IBN7"/>
<evidence type="ECO:0000313" key="2">
    <source>
        <dbReference type="EMBL" id="AKL94763.1"/>
    </source>
</evidence>
<name>A0A0D8IBN7_9CLOT</name>
<dbReference type="KEGG" id="cace:CACET_c12980"/>
<dbReference type="STRING" id="84022.CACET_c12980"/>
<keyword evidence="1" id="KW-0238">DNA-binding</keyword>
<organism evidence="2 3">
    <name type="scientific">Clostridium aceticum</name>
    <dbReference type="NCBI Taxonomy" id="84022"/>
    <lineage>
        <taxon>Bacteria</taxon>
        <taxon>Bacillati</taxon>
        <taxon>Bacillota</taxon>
        <taxon>Clostridia</taxon>
        <taxon>Eubacteriales</taxon>
        <taxon>Clostridiaceae</taxon>
        <taxon>Clostridium</taxon>
    </lineage>
</organism>
<sequence>MQKTKGEITKQKIYDTAKEMFYTKGYNNTTMKDITTDLGISLGNLTYYFKTKDAIVINIFVDYLDNIYEFIKDKVDDGANSYYKHFFVSIIFYKVILSDSNNKRFFGEIMAKKSFYRLLSDRISIIYQDFIKDYHLTISQSEYEGTVIADFGARREVMLNYLSGQIKMSIEELTIFLLANTSKLLGMKEKDIHTTALDAYTLSQKYDYSQIKLLT</sequence>
<accession>A0A0D8IBN7</accession>
<protein>
    <submittedName>
        <fullName evidence="2">Transcriptional regulator TetR family</fullName>
    </submittedName>
</protein>
<dbReference type="PRINTS" id="PR00455">
    <property type="entry name" value="HTHTETR"/>
</dbReference>
<dbReference type="SUPFAM" id="SSF46689">
    <property type="entry name" value="Homeodomain-like"/>
    <property type="match status" value="1"/>
</dbReference>
<dbReference type="PROSITE" id="PS50977">
    <property type="entry name" value="HTH_TETR_2"/>
    <property type="match status" value="1"/>
</dbReference>
<dbReference type="PATRIC" id="fig|84022.5.peg.2756"/>
<dbReference type="PROSITE" id="PS01081">
    <property type="entry name" value="HTH_TETR_1"/>
    <property type="match status" value="1"/>
</dbReference>
<dbReference type="Pfam" id="PF00440">
    <property type="entry name" value="TetR_N"/>
    <property type="match status" value="1"/>
</dbReference>
<dbReference type="PANTHER" id="PTHR43479:SF11">
    <property type="entry name" value="ACREF_ENVCD OPERON REPRESSOR-RELATED"/>
    <property type="match status" value="1"/>
</dbReference>
<dbReference type="InterPro" id="IPR009057">
    <property type="entry name" value="Homeodomain-like_sf"/>
</dbReference>
<dbReference type="PANTHER" id="PTHR43479">
    <property type="entry name" value="ACREF/ENVCD OPERON REPRESSOR-RELATED"/>
    <property type="match status" value="1"/>
</dbReference>
<evidence type="ECO:0000313" key="3">
    <source>
        <dbReference type="Proteomes" id="UP000035704"/>
    </source>
</evidence>
<dbReference type="InterPro" id="IPR001647">
    <property type="entry name" value="HTH_TetR"/>
</dbReference>
<reference evidence="2 3" key="1">
    <citation type="submission" date="2014-10" db="EMBL/GenBank/DDBJ databases">
        <title>Genome sequence of Clostridium aceticum DSM 1496.</title>
        <authorList>
            <person name="Poehlein A."/>
            <person name="Schiel-Bengelsdorf B."/>
            <person name="Gottschalk G."/>
            <person name="Duerre P."/>
            <person name="Daniel R."/>
        </authorList>
    </citation>
    <scope>NUCLEOTIDE SEQUENCE [LARGE SCALE GENOMIC DNA]</scope>
    <source>
        <strain evidence="2 3">DSM 1496</strain>
    </source>
</reference>
<dbReference type="RefSeq" id="WP_044823556.1">
    <property type="nucleotide sequence ID" value="NZ_CP009687.1"/>
</dbReference>
<dbReference type="GO" id="GO:0003677">
    <property type="term" value="F:DNA binding"/>
    <property type="evidence" value="ECO:0007669"/>
    <property type="project" value="UniProtKB-UniRule"/>
</dbReference>
<evidence type="ECO:0000256" key="1">
    <source>
        <dbReference type="ARBA" id="ARBA00023125"/>
    </source>
</evidence>
<dbReference type="Proteomes" id="UP000035704">
    <property type="component" value="Chromosome"/>
</dbReference>
<dbReference type="Gene3D" id="1.10.357.10">
    <property type="entry name" value="Tetracycline Repressor, domain 2"/>
    <property type="match status" value="1"/>
</dbReference>
<gene>
    <name evidence="2" type="ORF">CACET_c12980</name>
</gene>
<dbReference type="InterPro" id="IPR050624">
    <property type="entry name" value="HTH-type_Tx_Regulator"/>
</dbReference>
<dbReference type="OrthoDB" id="1896527at2"/>
<dbReference type="InterPro" id="IPR023772">
    <property type="entry name" value="DNA-bd_HTH_TetR-type_CS"/>
</dbReference>